<organism evidence="6 7">
    <name type="scientific">Tetrapyrgos nigripes</name>
    <dbReference type="NCBI Taxonomy" id="182062"/>
    <lineage>
        <taxon>Eukaryota</taxon>
        <taxon>Fungi</taxon>
        <taxon>Dikarya</taxon>
        <taxon>Basidiomycota</taxon>
        <taxon>Agaricomycotina</taxon>
        <taxon>Agaricomycetes</taxon>
        <taxon>Agaricomycetidae</taxon>
        <taxon>Agaricales</taxon>
        <taxon>Marasmiineae</taxon>
        <taxon>Marasmiaceae</taxon>
        <taxon>Tetrapyrgos</taxon>
    </lineage>
</organism>
<keyword evidence="7" id="KW-1185">Reference proteome</keyword>
<dbReference type="Proteomes" id="UP000559256">
    <property type="component" value="Unassembled WGS sequence"/>
</dbReference>
<evidence type="ECO:0000256" key="4">
    <source>
        <dbReference type="SAM" id="MobiDB-lite"/>
    </source>
</evidence>
<dbReference type="Pfam" id="PF07859">
    <property type="entry name" value="Abhydrolase_3"/>
    <property type="match status" value="1"/>
</dbReference>
<feature type="compositionally biased region" description="Basic and acidic residues" evidence="4">
    <location>
        <begin position="739"/>
        <end position="749"/>
    </location>
</feature>
<name>A0A8H5G628_9AGAR</name>
<dbReference type="InterPro" id="IPR013094">
    <property type="entry name" value="AB_hydrolase_3"/>
</dbReference>
<keyword evidence="2" id="KW-0378">Hydrolase</keyword>
<comment type="caution">
    <text evidence="6">The sequence shown here is derived from an EMBL/GenBank/DDBJ whole genome shotgun (WGS) entry which is preliminary data.</text>
</comment>
<accession>A0A8H5G628</accession>
<dbReference type="InterPro" id="IPR029058">
    <property type="entry name" value="AB_hydrolase_fold"/>
</dbReference>
<feature type="compositionally biased region" description="Basic and acidic residues" evidence="4">
    <location>
        <begin position="373"/>
        <end position="383"/>
    </location>
</feature>
<dbReference type="InterPro" id="IPR050300">
    <property type="entry name" value="GDXG_lipolytic_enzyme"/>
</dbReference>
<dbReference type="EMBL" id="JAACJM010000047">
    <property type="protein sequence ID" value="KAF5358935.1"/>
    <property type="molecule type" value="Genomic_DNA"/>
</dbReference>
<feature type="active site" evidence="3">
    <location>
        <position position="268"/>
    </location>
</feature>
<evidence type="ECO:0000259" key="5">
    <source>
        <dbReference type="Pfam" id="PF07859"/>
    </source>
</evidence>
<dbReference type="OrthoDB" id="1662883at2759"/>
<gene>
    <name evidence="6" type="ORF">D9758_004761</name>
</gene>
<evidence type="ECO:0000256" key="3">
    <source>
        <dbReference type="PROSITE-ProRule" id="PRU10038"/>
    </source>
</evidence>
<dbReference type="GO" id="GO:0016787">
    <property type="term" value="F:hydrolase activity"/>
    <property type="evidence" value="ECO:0007669"/>
    <property type="project" value="UniProtKB-KW"/>
</dbReference>
<evidence type="ECO:0000256" key="1">
    <source>
        <dbReference type="ARBA" id="ARBA00010515"/>
    </source>
</evidence>
<dbReference type="InterPro" id="IPR033140">
    <property type="entry name" value="Lipase_GDXG_put_SER_AS"/>
</dbReference>
<proteinExistence type="inferred from homology"/>
<feature type="region of interest" description="Disordered" evidence="4">
    <location>
        <begin position="333"/>
        <end position="413"/>
    </location>
</feature>
<reference evidence="6 7" key="1">
    <citation type="journal article" date="2020" name="ISME J.">
        <title>Uncovering the hidden diversity of litter-decomposition mechanisms in mushroom-forming fungi.</title>
        <authorList>
            <person name="Floudas D."/>
            <person name="Bentzer J."/>
            <person name="Ahren D."/>
            <person name="Johansson T."/>
            <person name="Persson P."/>
            <person name="Tunlid A."/>
        </authorList>
    </citation>
    <scope>NUCLEOTIDE SEQUENCE [LARGE SCALE GENOMIC DNA]</scope>
    <source>
        <strain evidence="6 7">CBS 291.85</strain>
    </source>
</reference>
<dbReference type="PANTHER" id="PTHR48081:SF5">
    <property type="entry name" value="ALPHA_BETA HYDROLASE FOLD-3 DOMAIN-CONTAINING PROTEIN"/>
    <property type="match status" value="1"/>
</dbReference>
<evidence type="ECO:0000256" key="2">
    <source>
        <dbReference type="ARBA" id="ARBA00022801"/>
    </source>
</evidence>
<evidence type="ECO:0000313" key="6">
    <source>
        <dbReference type="EMBL" id="KAF5358935.1"/>
    </source>
</evidence>
<feature type="region of interest" description="Disordered" evidence="4">
    <location>
        <begin position="556"/>
        <end position="577"/>
    </location>
</feature>
<comment type="similarity">
    <text evidence="1">Belongs to the 'GDXG' lipolytic enzyme family.</text>
</comment>
<feature type="domain" description="Alpha/beta hydrolase fold-3" evidence="5">
    <location>
        <begin position="256"/>
        <end position="314"/>
    </location>
</feature>
<dbReference type="AlphaFoldDB" id="A0A8H5G628"/>
<dbReference type="SUPFAM" id="SSF53474">
    <property type="entry name" value="alpha/beta-Hydrolases"/>
    <property type="match status" value="1"/>
</dbReference>
<dbReference type="Gene3D" id="3.40.50.1820">
    <property type="entry name" value="alpha/beta hydrolase"/>
    <property type="match status" value="1"/>
</dbReference>
<dbReference type="PANTHER" id="PTHR48081">
    <property type="entry name" value="AB HYDROLASE SUPERFAMILY PROTEIN C4A8.06C"/>
    <property type="match status" value="1"/>
</dbReference>
<protein>
    <recommendedName>
        <fullName evidence="5">Alpha/beta hydrolase fold-3 domain-containing protein</fullName>
    </recommendedName>
</protein>
<dbReference type="PROSITE" id="PS01174">
    <property type="entry name" value="LIPASE_GDXG_SER"/>
    <property type="match status" value="1"/>
</dbReference>
<evidence type="ECO:0000313" key="7">
    <source>
        <dbReference type="Proteomes" id="UP000559256"/>
    </source>
</evidence>
<feature type="compositionally biased region" description="Polar residues" evidence="4">
    <location>
        <begin position="387"/>
        <end position="401"/>
    </location>
</feature>
<feature type="region of interest" description="Disordered" evidence="4">
    <location>
        <begin position="821"/>
        <end position="844"/>
    </location>
</feature>
<sequence>MPVTTLSAAVHITPVVIRTFFSHGKRKAVKFKDGNKEEESRDDIFFDEAFNIVKAFLELGIRNTVESLQEFTNTHVPAPYWAAVVPVRIPLGPCNAAADLLIDWFGQEELNRVVGGERWWQVRGLDGIDAEWITEKEYLDQDVPHTDLQRKLSREEKDLLRMEKLDTVMFYVHGGGYSWGSVSIRLSVLLARSKAKPSRSITGKHLNESHSLLVANSPSEKPRNIPGHVHSKMSLQHVEYPDLYLIDPPPSALHKPVSPSKIVFAGDSAGGSLCLTALTVLRDMSVPLPAGAILISPWVDLTHSFPSVMQNTRTDIIPPSGFLAAPSALWPVDPVPPDNGRIGPTRTDPPPEPGHADTLKPSGQRVQQDAEGETYKHTLRSQEEMQQEGSAAPQQTGSSASLDDYDIDQWEPKPPKVLMDNPEAVPLELRSQIQLYAANEQLNHPLVSPILQGSLGNLPPLYIIAGDGEVLRDEIVYLAHRAAFPQDYPTRAGVLRDGRRQKENVEKFTTPTKVHLQVFDGMCHVLTVFIFTESAKYAYRSIAEFVKHVTNFPNSEQPFPDVVRPPSRVSTSDVEQDLPKKYKKSKGSMKRKAANGLHVETSRTEIDSPHTEASTASVEELVAASQSAAEERVLVSSAKDDVSDFIMIRERVNIHGKTRPMEPREEIPALQIKPSQIGLIKEGPSTRWHKGQQEWDMRFKKKAKAALKERRKFEAKAQKMLDNARKQGLLLVREGGDEDCQHPHFRDASSGKSNSAAPVDGTIQEDRRWGPLDLDDENPPSSAIANRRDTLEALRLMKKCIYHSAPITHATVPKLSPSDAVRAAFDPHDDPTRPPKQSVSEQQRKTHIIPIHGLRVWDVLVRYFMKEKAKRAASYFKDAGERAGILEEQKATGSR</sequence>
<feature type="region of interest" description="Disordered" evidence="4">
    <location>
        <begin position="737"/>
        <end position="760"/>
    </location>
</feature>